<evidence type="ECO:0000256" key="10">
    <source>
        <dbReference type="ARBA" id="ARBA00023242"/>
    </source>
</evidence>
<dbReference type="GO" id="GO:0010484">
    <property type="term" value="F:histone H3 acetyltransferase activity"/>
    <property type="evidence" value="ECO:0007669"/>
    <property type="project" value="TreeGrafter"/>
</dbReference>
<proteinExistence type="inferred from homology"/>
<gene>
    <name evidence="16" type="ORF">VCUG_00075</name>
</gene>
<sequence length="491" mass="57863">MEDAETLSDTNKKELREKDLIAMFKMGKIRFKLVSTGKSWDTDTKESLLGYKMILQKQLPRMPKEYIIKQIFNEKHSNILCSIDENIVGGVCYRPFYEQSFVELVFLAIDSSVQVNGHGSMIIDMLKEHCKREIQNIEVDFLDYLSYPKRLIHPVYLMAYADNYAIGFFKKQGFSTEIYFKNWRGYIKDYEGGTLMQCKVLWEINYLNKIEIVEKKRMEFINKISQLSSFNILRDPPSFADVKTVWDIPGLKEAKLTEEMLNQTTKKLKNVFRYIISDIRTDTHAWPFLQPVNEKEVPDYYQIIKAPMDISRIEQNVEDDKYDSLEAFERDFVQIFKNCYIYNAPSTTYCKCAHVLEKRFKDRMKEVKKTLNGDRGARKDKDEREVLPKLYTQPEHFVPEEYAIPPISLPNSDFGVLKDTVLSSVQLETHGKAYEQLKKEKKNGSKQDIKNVQVQENATKKNRNRHNDDEDDRNDNLFDINFENHHSEDFF</sequence>
<evidence type="ECO:0000256" key="3">
    <source>
        <dbReference type="ARBA" id="ARBA00013184"/>
    </source>
</evidence>
<dbReference type="Gene3D" id="3.40.630.30">
    <property type="match status" value="1"/>
</dbReference>
<name>L2GXS0_VAVCU</name>
<evidence type="ECO:0000259" key="14">
    <source>
        <dbReference type="PROSITE" id="PS50014"/>
    </source>
</evidence>
<dbReference type="PROSITE" id="PS00633">
    <property type="entry name" value="BROMODOMAIN_1"/>
    <property type="match status" value="1"/>
</dbReference>
<dbReference type="InterPro" id="IPR037800">
    <property type="entry name" value="GCN5"/>
</dbReference>
<dbReference type="VEuPathDB" id="MicrosporidiaDB:VCUG_00075"/>
<evidence type="ECO:0000256" key="4">
    <source>
        <dbReference type="ARBA" id="ARBA00022679"/>
    </source>
</evidence>
<evidence type="ECO:0000256" key="6">
    <source>
        <dbReference type="ARBA" id="ARBA00023015"/>
    </source>
</evidence>
<dbReference type="Pfam" id="PF00583">
    <property type="entry name" value="Acetyltransf_1"/>
    <property type="match status" value="1"/>
</dbReference>
<dbReference type="InterPro" id="IPR016181">
    <property type="entry name" value="Acyl_CoA_acyltransferase"/>
</dbReference>
<dbReference type="Gene3D" id="1.20.920.10">
    <property type="entry name" value="Bromodomain-like"/>
    <property type="match status" value="1"/>
</dbReference>
<dbReference type="GO" id="GO:0000123">
    <property type="term" value="C:histone acetyltransferase complex"/>
    <property type="evidence" value="ECO:0007669"/>
    <property type="project" value="TreeGrafter"/>
</dbReference>
<evidence type="ECO:0000256" key="1">
    <source>
        <dbReference type="ARBA" id="ARBA00004123"/>
    </source>
</evidence>
<keyword evidence="7 12" id="KW-0103">Bromodomain</keyword>
<evidence type="ECO:0000256" key="13">
    <source>
        <dbReference type="SAM" id="MobiDB-lite"/>
    </source>
</evidence>
<dbReference type="OMA" id="RIVYTHY"/>
<keyword evidence="9" id="KW-0804">Transcription</keyword>
<dbReference type="InterPro" id="IPR001487">
    <property type="entry name" value="Bromodomain"/>
</dbReference>
<evidence type="ECO:0000256" key="9">
    <source>
        <dbReference type="ARBA" id="ARBA00023163"/>
    </source>
</evidence>
<dbReference type="InterPro" id="IPR036427">
    <property type="entry name" value="Bromodomain-like_sf"/>
</dbReference>
<keyword evidence="5" id="KW-0156">Chromatin regulator</keyword>
<keyword evidence="6" id="KW-0805">Transcription regulation</keyword>
<evidence type="ECO:0000256" key="5">
    <source>
        <dbReference type="ARBA" id="ARBA00022853"/>
    </source>
</evidence>
<dbReference type="InParanoid" id="L2GXS0"/>
<dbReference type="PROSITE" id="PS51186">
    <property type="entry name" value="GNAT"/>
    <property type="match status" value="1"/>
</dbReference>
<evidence type="ECO:0000256" key="7">
    <source>
        <dbReference type="ARBA" id="ARBA00023117"/>
    </source>
</evidence>
<protein>
    <recommendedName>
        <fullName evidence="3">histone acetyltransferase</fullName>
        <ecNumber evidence="3">2.3.1.48</ecNumber>
    </recommendedName>
</protein>
<dbReference type="OrthoDB" id="1937912at2759"/>
<dbReference type="HOGENOM" id="CLU_015741_0_1_1"/>
<dbReference type="PROSITE" id="PS50014">
    <property type="entry name" value="BROMODOMAIN_2"/>
    <property type="match status" value="1"/>
</dbReference>
<dbReference type="GeneID" id="19877966"/>
<dbReference type="InterPro" id="IPR000182">
    <property type="entry name" value="GNAT_dom"/>
</dbReference>
<dbReference type="Pfam" id="PF00439">
    <property type="entry name" value="Bromodomain"/>
    <property type="match status" value="1"/>
</dbReference>
<dbReference type="FunCoup" id="L2GXS0">
    <property type="interactions" value="20"/>
</dbReference>
<evidence type="ECO:0000256" key="2">
    <source>
        <dbReference type="ARBA" id="ARBA00008607"/>
    </source>
</evidence>
<dbReference type="PANTHER" id="PTHR45750:SF3">
    <property type="entry name" value="HISTONE ACETYLTRANSFERASE"/>
    <property type="match status" value="1"/>
</dbReference>
<comment type="subcellular location">
    <subcellularLocation>
        <location evidence="1">Nucleus</location>
    </subcellularLocation>
</comment>
<evidence type="ECO:0000313" key="17">
    <source>
        <dbReference type="Proteomes" id="UP000011081"/>
    </source>
</evidence>
<dbReference type="EMBL" id="GL877404">
    <property type="protein sequence ID" value="ELA48466.1"/>
    <property type="molecule type" value="Genomic_DNA"/>
</dbReference>
<dbReference type="RefSeq" id="XP_008073095.1">
    <property type="nucleotide sequence ID" value="XM_008074904.1"/>
</dbReference>
<keyword evidence="10" id="KW-0539">Nucleus</keyword>
<evidence type="ECO:0000256" key="11">
    <source>
        <dbReference type="ARBA" id="ARBA00023315"/>
    </source>
</evidence>
<evidence type="ECO:0000256" key="12">
    <source>
        <dbReference type="PROSITE-ProRule" id="PRU00035"/>
    </source>
</evidence>
<dbReference type="SUPFAM" id="SSF47370">
    <property type="entry name" value="Bromodomain"/>
    <property type="match status" value="1"/>
</dbReference>
<dbReference type="STRING" id="948595.L2GXS0"/>
<keyword evidence="4" id="KW-0808">Transferase</keyword>
<dbReference type="AlphaFoldDB" id="L2GXS0"/>
<dbReference type="PRINTS" id="PR00503">
    <property type="entry name" value="BROMODOMAIN"/>
</dbReference>
<dbReference type="InterPro" id="IPR018359">
    <property type="entry name" value="Bromodomain_CS"/>
</dbReference>
<comment type="similarity">
    <text evidence="2">Belongs to the acetyltransferase family. GCN5 subfamily.</text>
</comment>
<dbReference type="GO" id="GO:0005634">
    <property type="term" value="C:nucleus"/>
    <property type="evidence" value="ECO:0007669"/>
    <property type="project" value="UniProtKB-SubCell"/>
</dbReference>
<feature type="region of interest" description="Disordered" evidence="13">
    <location>
        <begin position="439"/>
        <end position="476"/>
    </location>
</feature>
<organism evidence="16 17">
    <name type="scientific">Vavraia culicis (isolate floridensis)</name>
    <name type="common">Microsporidian parasite</name>
    <dbReference type="NCBI Taxonomy" id="948595"/>
    <lineage>
        <taxon>Eukaryota</taxon>
        <taxon>Fungi</taxon>
        <taxon>Fungi incertae sedis</taxon>
        <taxon>Microsporidia</taxon>
        <taxon>Pleistophoridae</taxon>
        <taxon>Vavraia</taxon>
    </lineage>
</organism>
<keyword evidence="11" id="KW-0012">Acyltransferase</keyword>
<dbReference type="GO" id="GO:0045944">
    <property type="term" value="P:positive regulation of transcription by RNA polymerase II"/>
    <property type="evidence" value="ECO:0007669"/>
    <property type="project" value="TreeGrafter"/>
</dbReference>
<dbReference type="SUPFAM" id="SSF55729">
    <property type="entry name" value="Acyl-CoA N-acyltransferases (Nat)"/>
    <property type="match status" value="1"/>
</dbReference>
<feature type="domain" description="N-acetyltransferase" evidence="15">
    <location>
        <begin position="29"/>
        <end position="201"/>
    </location>
</feature>
<keyword evidence="8" id="KW-0010">Activator</keyword>
<reference evidence="17" key="1">
    <citation type="submission" date="2011-03" db="EMBL/GenBank/DDBJ databases">
        <title>The genome sequence of Vavraia culicis strain floridensis.</title>
        <authorList>
            <consortium name="The Broad Institute Genome Sequencing Platform"/>
            <person name="Cuomo C."/>
            <person name="Becnel J."/>
            <person name="Sanscrainte N."/>
            <person name="Young S.K."/>
            <person name="Zeng Q."/>
            <person name="Gargeya S."/>
            <person name="Fitzgerald M."/>
            <person name="Haas B."/>
            <person name="Abouelleil A."/>
            <person name="Alvarado L."/>
            <person name="Arachchi H.M."/>
            <person name="Berlin A."/>
            <person name="Chapman S.B."/>
            <person name="Gearin G."/>
            <person name="Goldberg J."/>
            <person name="Griggs A."/>
            <person name="Gujja S."/>
            <person name="Hansen M."/>
            <person name="Heiman D."/>
            <person name="Howarth C."/>
            <person name="Larimer J."/>
            <person name="Lui A."/>
            <person name="MacDonald P.J.P."/>
            <person name="McCowen C."/>
            <person name="Montmayeur A."/>
            <person name="Murphy C."/>
            <person name="Neiman D."/>
            <person name="Pearson M."/>
            <person name="Priest M."/>
            <person name="Roberts A."/>
            <person name="Saif S."/>
            <person name="Shea T."/>
            <person name="Sisk P."/>
            <person name="Stolte C."/>
            <person name="Sykes S."/>
            <person name="Wortman J."/>
            <person name="Nusbaum C."/>
            <person name="Birren B."/>
        </authorList>
    </citation>
    <scope>NUCLEOTIDE SEQUENCE [LARGE SCALE GENOMIC DNA]</scope>
    <source>
        <strain evidence="17">floridensis</strain>
    </source>
</reference>
<evidence type="ECO:0000313" key="16">
    <source>
        <dbReference type="EMBL" id="ELA48466.1"/>
    </source>
</evidence>
<dbReference type="Proteomes" id="UP000011081">
    <property type="component" value="Unassembled WGS sequence"/>
</dbReference>
<dbReference type="EC" id="2.3.1.48" evidence="3"/>
<evidence type="ECO:0000259" key="15">
    <source>
        <dbReference type="PROSITE" id="PS51186"/>
    </source>
</evidence>
<feature type="compositionally biased region" description="Basic and acidic residues" evidence="13">
    <location>
        <begin position="439"/>
        <end position="449"/>
    </location>
</feature>
<feature type="domain" description="Bromo" evidence="14">
    <location>
        <begin position="280"/>
        <end position="350"/>
    </location>
</feature>
<dbReference type="PANTHER" id="PTHR45750">
    <property type="entry name" value="GH11602P"/>
    <property type="match status" value="1"/>
</dbReference>
<accession>L2GXS0</accession>
<dbReference type="SMART" id="SM00297">
    <property type="entry name" value="BROMO"/>
    <property type="match status" value="1"/>
</dbReference>
<evidence type="ECO:0000256" key="8">
    <source>
        <dbReference type="ARBA" id="ARBA00023159"/>
    </source>
</evidence>
<keyword evidence="17" id="KW-1185">Reference proteome</keyword>